<dbReference type="Gene3D" id="3.20.20.70">
    <property type="entry name" value="Aldolase class I"/>
    <property type="match status" value="1"/>
</dbReference>
<evidence type="ECO:0000313" key="6">
    <source>
        <dbReference type="Proteomes" id="UP001597544"/>
    </source>
</evidence>
<dbReference type="GO" id="GO:0004106">
    <property type="term" value="F:chorismate mutase activity"/>
    <property type="evidence" value="ECO:0007669"/>
    <property type="project" value="UniProtKB-EC"/>
</dbReference>
<dbReference type="InterPro" id="IPR013785">
    <property type="entry name" value="Aldolase_TIM"/>
</dbReference>
<dbReference type="SUPFAM" id="SSF48600">
    <property type="entry name" value="Chorismate mutase II"/>
    <property type="match status" value="1"/>
</dbReference>
<dbReference type="InterPro" id="IPR052899">
    <property type="entry name" value="Class-I_DAHP_synthase"/>
</dbReference>
<reference evidence="6" key="1">
    <citation type="journal article" date="2019" name="Int. J. Syst. Evol. Microbiol.">
        <title>The Global Catalogue of Microorganisms (GCM) 10K type strain sequencing project: providing services to taxonomists for standard genome sequencing and annotation.</title>
        <authorList>
            <consortium name="The Broad Institute Genomics Platform"/>
            <consortium name="The Broad Institute Genome Sequencing Center for Infectious Disease"/>
            <person name="Wu L."/>
            <person name="Ma J."/>
        </authorList>
    </citation>
    <scope>NUCLEOTIDE SEQUENCE [LARGE SCALE GENOMIC DNA]</scope>
    <source>
        <strain evidence="6">KCTC 42498</strain>
    </source>
</reference>
<dbReference type="PROSITE" id="PS51168">
    <property type="entry name" value="CHORISMATE_MUT_2"/>
    <property type="match status" value="1"/>
</dbReference>
<dbReference type="InterPro" id="IPR006218">
    <property type="entry name" value="DAHP1/KDSA"/>
</dbReference>
<evidence type="ECO:0000256" key="3">
    <source>
        <dbReference type="SAM" id="Coils"/>
    </source>
</evidence>
<evidence type="ECO:0000256" key="2">
    <source>
        <dbReference type="ARBA" id="ARBA00022679"/>
    </source>
</evidence>
<evidence type="ECO:0000259" key="4">
    <source>
        <dbReference type="PROSITE" id="PS51168"/>
    </source>
</evidence>
<proteinExistence type="predicted"/>
<keyword evidence="2" id="KW-0808">Transferase</keyword>
<comment type="caution">
    <text evidence="5">The sequence shown here is derived from an EMBL/GenBank/DDBJ whole genome shotgun (WGS) entry which is preliminary data.</text>
</comment>
<keyword evidence="6" id="KW-1185">Reference proteome</keyword>
<feature type="coiled-coil region" evidence="3">
    <location>
        <begin position="271"/>
        <end position="298"/>
    </location>
</feature>
<dbReference type="InterPro" id="IPR036263">
    <property type="entry name" value="Chorismate_II_sf"/>
</dbReference>
<dbReference type="PANTHER" id="PTHR43018:SF1">
    <property type="entry name" value="PROTEIN AROA(G)"/>
    <property type="match status" value="1"/>
</dbReference>
<dbReference type="RefSeq" id="WP_377503960.1">
    <property type="nucleotide sequence ID" value="NZ_JBHULU010000009.1"/>
</dbReference>
<dbReference type="EMBL" id="JBHULU010000009">
    <property type="protein sequence ID" value="MFD2513362.1"/>
    <property type="molecule type" value="Genomic_DNA"/>
</dbReference>
<dbReference type="InterPro" id="IPR036979">
    <property type="entry name" value="CM_dom_sf"/>
</dbReference>
<dbReference type="SUPFAM" id="SSF51569">
    <property type="entry name" value="Aldolase"/>
    <property type="match status" value="1"/>
</dbReference>
<accession>A0ABW5IK98</accession>
<evidence type="ECO:0000313" key="5">
    <source>
        <dbReference type="EMBL" id="MFD2513362.1"/>
    </source>
</evidence>
<dbReference type="SMART" id="SM00830">
    <property type="entry name" value="CM_2"/>
    <property type="match status" value="1"/>
</dbReference>
<dbReference type="PANTHER" id="PTHR43018">
    <property type="entry name" value="PHOSPHO-2-DEHYDRO-3-DEOXYHEPTONATE ALDOLASE"/>
    <property type="match status" value="1"/>
</dbReference>
<dbReference type="Proteomes" id="UP001597544">
    <property type="component" value="Unassembled WGS sequence"/>
</dbReference>
<dbReference type="InterPro" id="IPR002701">
    <property type="entry name" value="CM_II_prokaryot"/>
</dbReference>
<dbReference type="Gene3D" id="1.20.59.10">
    <property type="entry name" value="Chorismate mutase"/>
    <property type="match status" value="1"/>
</dbReference>
<organism evidence="5 6">
    <name type="scientific">Pontibacter locisalis</name>
    <dbReference type="NCBI Taxonomy" id="1719035"/>
    <lineage>
        <taxon>Bacteria</taxon>
        <taxon>Pseudomonadati</taxon>
        <taxon>Bacteroidota</taxon>
        <taxon>Cytophagia</taxon>
        <taxon>Cytophagales</taxon>
        <taxon>Hymenobacteraceae</taxon>
        <taxon>Pontibacter</taxon>
    </lineage>
</organism>
<protein>
    <recommendedName>
        <fullName evidence="1">chorismate mutase</fullName>
        <ecNumber evidence="1">5.4.99.5</ecNumber>
    </recommendedName>
</protein>
<dbReference type="Pfam" id="PF01817">
    <property type="entry name" value="CM_2"/>
    <property type="match status" value="1"/>
</dbReference>
<dbReference type="Pfam" id="PF00793">
    <property type="entry name" value="DAHP_synth_1"/>
    <property type="match status" value="1"/>
</dbReference>
<sequence length="363" mass="40366">MRASRKTIDQLPQSSFRKADGKLVMIAGPCSAESEEQMLKTAQLLKNVNGISVFKAGIWKSRTRPNSFEGVGTVGLQWLDKVKQETGLKTACDVANAQQAEEALKYGVDMLIISGRTTVNPFALEEIAAVLKGTATPLLINNPVYPDLHLWMGAIERFYKAGLTDVAAINRGFTADEQCIYRNHPRWDHMLHLKQLFPELPVLCDAAHIAGRRSLLYPVSQKAVDLGVNGLLFEAHHCPAEALSSPQQQLMPQELDLLINAVHTNVKLTGTNELVEELDELSQQIDSLDDAMLELMLKRTEVTARLGSYQKANVKSVPQSVNWDQVLESLVKEANQAGVDQNLLQNIFQVVREHYAQTYRLKA</sequence>
<keyword evidence="3" id="KW-0175">Coiled coil</keyword>
<gene>
    <name evidence="5" type="ORF">ACFSRY_05755</name>
</gene>
<feature type="domain" description="Chorismate mutase" evidence="4">
    <location>
        <begin position="272"/>
        <end position="363"/>
    </location>
</feature>
<name>A0ABW5IK98_9BACT</name>
<evidence type="ECO:0000256" key="1">
    <source>
        <dbReference type="ARBA" id="ARBA00012404"/>
    </source>
</evidence>
<dbReference type="EC" id="5.4.99.5" evidence="1"/>
<keyword evidence="5" id="KW-0413">Isomerase</keyword>